<dbReference type="GO" id="GO:0007269">
    <property type="term" value="P:neurotransmitter secretion"/>
    <property type="evidence" value="ECO:0007669"/>
    <property type="project" value="InterPro"/>
</dbReference>
<dbReference type="Gene3D" id="3.40.50.20">
    <property type="match status" value="1"/>
</dbReference>
<reference evidence="8" key="2">
    <citation type="journal article" date="2023" name="BMC Genomics">
        <title>Pest status, molecular evolution, and epigenetic factors derived from the genome assembly of Frankliniella fusca, a thysanopteran phytovirus vector.</title>
        <authorList>
            <person name="Catto M.A."/>
            <person name="Labadie P.E."/>
            <person name="Jacobson A.L."/>
            <person name="Kennedy G.G."/>
            <person name="Srinivasan R."/>
            <person name="Hunt B.G."/>
        </authorList>
    </citation>
    <scope>NUCLEOTIDE SEQUENCE</scope>
    <source>
        <strain evidence="8">PL_HMW_Pooled</strain>
    </source>
</reference>
<comment type="similarity">
    <text evidence="1">Belongs to the synapsin family.</text>
</comment>
<feature type="domain" description="Synapsin ATP-binding" evidence="7">
    <location>
        <begin position="325"/>
        <end position="372"/>
    </location>
</feature>
<evidence type="ECO:0000256" key="2">
    <source>
        <dbReference type="ARBA" id="ARBA00022553"/>
    </source>
</evidence>
<dbReference type="SUPFAM" id="SSF52440">
    <property type="entry name" value="PreATP-grasp domain"/>
    <property type="match status" value="1"/>
</dbReference>
<dbReference type="InterPro" id="IPR020898">
    <property type="entry name" value="Synapsin_ATP-bd_dom"/>
</dbReference>
<dbReference type="GO" id="GO:0030672">
    <property type="term" value="C:synaptic vesicle membrane"/>
    <property type="evidence" value="ECO:0007669"/>
    <property type="project" value="TreeGrafter"/>
</dbReference>
<evidence type="ECO:0000259" key="7">
    <source>
        <dbReference type="Pfam" id="PF02750"/>
    </source>
</evidence>
<feature type="domain" description="Synapsin pre-ATP-grasp" evidence="6">
    <location>
        <begin position="222"/>
        <end position="323"/>
    </location>
</feature>
<dbReference type="PANTHER" id="PTHR10841:SF17">
    <property type="entry name" value="SYNAPSIN"/>
    <property type="match status" value="1"/>
</dbReference>
<evidence type="ECO:0000259" key="6">
    <source>
        <dbReference type="Pfam" id="PF02078"/>
    </source>
</evidence>
<keyword evidence="2" id="KW-0597">Phosphoprotein</keyword>
<keyword evidence="3" id="KW-0770">Synapse</keyword>
<dbReference type="Pfam" id="PF02750">
    <property type="entry name" value="Synapsin_C"/>
    <property type="match status" value="1"/>
</dbReference>
<feature type="region of interest" description="Disordered" evidence="5">
    <location>
        <begin position="1"/>
        <end position="24"/>
    </location>
</feature>
<dbReference type="InterPro" id="IPR020897">
    <property type="entry name" value="Synapsin_pre-ATP-grasp_dom"/>
</dbReference>
<name>A0AAE1HDR3_9NEOP</name>
<proteinExistence type="inferred from homology"/>
<evidence type="ECO:0000256" key="5">
    <source>
        <dbReference type="SAM" id="MobiDB-lite"/>
    </source>
</evidence>
<dbReference type="AlphaFoldDB" id="A0AAE1HDR3"/>
<gene>
    <name evidence="8" type="ORF">KUF71_008599</name>
</gene>
<keyword evidence="9" id="KW-1185">Reference proteome</keyword>
<dbReference type="Proteomes" id="UP001219518">
    <property type="component" value="Unassembled WGS sequence"/>
</dbReference>
<accession>A0AAE1HDR3</accession>
<organism evidence="8 9">
    <name type="scientific">Frankliniella fusca</name>
    <dbReference type="NCBI Taxonomy" id="407009"/>
    <lineage>
        <taxon>Eukaryota</taxon>
        <taxon>Metazoa</taxon>
        <taxon>Ecdysozoa</taxon>
        <taxon>Arthropoda</taxon>
        <taxon>Hexapoda</taxon>
        <taxon>Insecta</taxon>
        <taxon>Pterygota</taxon>
        <taxon>Neoptera</taxon>
        <taxon>Paraneoptera</taxon>
        <taxon>Thysanoptera</taxon>
        <taxon>Terebrantia</taxon>
        <taxon>Thripoidea</taxon>
        <taxon>Thripidae</taxon>
        <taxon>Frankliniella</taxon>
    </lineage>
</organism>
<dbReference type="FunFam" id="3.40.50.20:FF:000008">
    <property type="entry name" value="Synapsin III"/>
    <property type="match status" value="1"/>
</dbReference>
<comment type="caution">
    <text evidence="8">The sequence shown here is derived from an EMBL/GenBank/DDBJ whole genome shotgun (WGS) entry which is preliminary data.</text>
</comment>
<feature type="compositionally biased region" description="Pro residues" evidence="5">
    <location>
        <begin position="118"/>
        <end position="127"/>
    </location>
</feature>
<dbReference type="InterPro" id="IPR001359">
    <property type="entry name" value="Synapsin"/>
</dbReference>
<evidence type="ECO:0000256" key="3">
    <source>
        <dbReference type="ARBA" id="ARBA00023018"/>
    </source>
</evidence>
<feature type="compositionally biased region" description="Gly residues" evidence="5">
    <location>
        <begin position="143"/>
        <end position="159"/>
    </location>
</feature>
<dbReference type="Pfam" id="PF02078">
    <property type="entry name" value="Synapsin"/>
    <property type="match status" value="1"/>
</dbReference>
<dbReference type="PANTHER" id="PTHR10841">
    <property type="entry name" value="SYNAPSIN"/>
    <property type="match status" value="1"/>
</dbReference>
<reference evidence="8" key="1">
    <citation type="submission" date="2021-07" db="EMBL/GenBank/DDBJ databases">
        <authorList>
            <person name="Catto M.A."/>
            <person name="Jacobson A."/>
            <person name="Kennedy G."/>
            <person name="Labadie P."/>
            <person name="Hunt B.G."/>
            <person name="Srinivasan R."/>
        </authorList>
    </citation>
    <scope>NUCLEOTIDE SEQUENCE</scope>
    <source>
        <strain evidence="8">PL_HMW_Pooled</strain>
        <tissue evidence="8">Head</tissue>
    </source>
</reference>
<dbReference type="PRINTS" id="PR01368">
    <property type="entry name" value="SYNAPSIN"/>
</dbReference>
<evidence type="ECO:0000256" key="1">
    <source>
        <dbReference type="ARBA" id="ARBA00008243"/>
    </source>
</evidence>
<feature type="region of interest" description="Disordered" evidence="5">
    <location>
        <begin position="85"/>
        <end position="187"/>
    </location>
</feature>
<evidence type="ECO:0000256" key="4">
    <source>
        <dbReference type="ARBA" id="ARBA00034103"/>
    </source>
</evidence>
<evidence type="ECO:0000313" key="9">
    <source>
        <dbReference type="Proteomes" id="UP001219518"/>
    </source>
</evidence>
<protein>
    <submittedName>
        <fullName evidence="8">Synapsin</fullName>
    </submittedName>
</protein>
<dbReference type="InterPro" id="IPR016185">
    <property type="entry name" value="PreATP-grasp_dom_sf"/>
</dbReference>
<evidence type="ECO:0000313" key="8">
    <source>
        <dbReference type="EMBL" id="KAK3919472.1"/>
    </source>
</evidence>
<feature type="compositionally biased region" description="Polar residues" evidence="5">
    <location>
        <begin position="162"/>
        <end position="182"/>
    </location>
</feature>
<comment type="subcellular location">
    <subcellularLocation>
        <location evidence="4">Synapse</location>
    </subcellularLocation>
</comment>
<sequence length="385" mass="41491">MVDTKVATRLGCPSKESRGTDDATDTVVFRGPQNPGSNLAIKQKFFRGQQLGVEFKPPISTELTRGIADGLVVLVPRKPRGVMRLGTWGLGSIPRFSSGDLSSELDGEGEPGAAGYPPDQPGGPAPAGPGGAARTGAAPAPGPGGAAGPAGAAGAGGAPQSGDLSLNLKPNSRTTSAPSSPAKTRESLLQRVQSLTGVAKEHGSQILGSVQSAATSVRPSFNKDRCFTLLVIDDQNTDWSKYFRGRRLHGDWDIRVEQAEFRELSLTSNVETGCQVSMAVYRNGTKVMRSFRPDFLLIRQNLRDAGENFVNVLLGLKFGGVPSVNSLTAVYNFQDKPWVFGHLLQIQRRLGKENFPLIEQTFYPNYREMVSVLFYLFHLLIHIER</sequence>
<dbReference type="EMBL" id="JAHWGI010000979">
    <property type="protein sequence ID" value="KAK3919472.1"/>
    <property type="molecule type" value="Genomic_DNA"/>
</dbReference>